<evidence type="ECO:0000313" key="5">
    <source>
        <dbReference type="Proteomes" id="UP000722336"/>
    </source>
</evidence>
<keyword evidence="1" id="KW-0175">Coiled coil</keyword>
<proteinExistence type="predicted"/>
<keyword evidence="5" id="KW-1185">Reference proteome</keyword>
<protein>
    <submittedName>
        <fullName evidence="4">Restriction endonuclease subunit S</fullName>
        <ecNumber evidence="4">3.1.21.-</ecNumber>
    </submittedName>
</protein>
<feature type="coiled-coil region" evidence="1">
    <location>
        <begin position="409"/>
        <end position="436"/>
    </location>
</feature>
<feature type="region of interest" description="Disordered" evidence="2">
    <location>
        <begin position="464"/>
        <end position="483"/>
    </location>
</feature>
<dbReference type="PANTHER" id="PTHR43140">
    <property type="entry name" value="TYPE-1 RESTRICTION ENZYME ECOKI SPECIFICITY PROTEIN"/>
    <property type="match status" value="1"/>
</dbReference>
<evidence type="ECO:0000256" key="2">
    <source>
        <dbReference type="SAM" id="MobiDB-lite"/>
    </source>
</evidence>
<keyword evidence="4" id="KW-0540">Nuclease</keyword>
<feature type="domain" description="Type I restriction modification DNA specificity" evidence="3">
    <location>
        <begin position="370"/>
        <end position="414"/>
    </location>
</feature>
<dbReference type="InterPro" id="IPR051212">
    <property type="entry name" value="Type-I_RE_S_subunit"/>
</dbReference>
<dbReference type="CDD" id="cd17524">
    <property type="entry name" value="RMtype1_S_EcoUTORF5051P-TRD2-CR2_like"/>
    <property type="match status" value="1"/>
</dbReference>
<dbReference type="GO" id="GO:0016787">
    <property type="term" value="F:hydrolase activity"/>
    <property type="evidence" value="ECO:0007669"/>
    <property type="project" value="UniProtKB-KW"/>
</dbReference>
<evidence type="ECO:0000259" key="3">
    <source>
        <dbReference type="Pfam" id="PF01420"/>
    </source>
</evidence>
<comment type="caution">
    <text evidence="4">The sequence shown here is derived from an EMBL/GenBank/DDBJ whole genome shotgun (WGS) entry which is preliminary data.</text>
</comment>
<evidence type="ECO:0000313" key="4">
    <source>
        <dbReference type="EMBL" id="MBV7256118.1"/>
    </source>
</evidence>
<dbReference type="RefSeq" id="WP_218444563.1">
    <property type="nucleotide sequence ID" value="NZ_JAGSPA010000001.1"/>
</dbReference>
<sequence>MSLPEGWTEATLREVTHPIETDDPTKRPQDTFHYVNIGSIDNTCFQITDPKEIIGRDAPSRARRKIKTNDVLFSTVRPYLKNIAQVPDHLDGEFTSTGICILRANEAVESGYLLRRVISPDFIDQMTQASDGTMYPAIADKDVFGGGIAIPPLAEQRRIVAKLDALTARLTRARKELDRVPLLAERMRQAAVKDAFAGALTTKWREHNPGHSAASLDDTAEAYISVAGVKRRKPTAGIDWKPEIELPEGWRWASVDELIAAAQYGSSSKTSHDDSGVPVLRMGNIQRGELDWTNLKFLPSDHSEFPGLFLDEDDVLFNRTNSFELVGKSAVFRGRERPASYASYLIRLKCSAILPDLLARYINSPYGRAWIDKVASQQVGQANVNGTKLKALGIPLAPAEEQEEILRIVDNAFARADRLEVEAAKARALLDRMEAAILARAFRGELVPQDPADEPAGILLDRIRAERAAAPKPKRGRRKKADA</sequence>
<feature type="compositionally biased region" description="Basic residues" evidence="2">
    <location>
        <begin position="472"/>
        <end position="483"/>
    </location>
</feature>
<dbReference type="InterPro" id="IPR000055">
    <property type="entry name" value="Restrct_endonuc_typeI_TRD"/>
</dbReference>
<dbReference type="EC" id="3.1.21.-" evidence="4"/>
<dbReference type="PANTHER" id="PTHR43140:SF1">
    <property type="entry name" value="TYPE I RESTRICTION ENZYME ECOKI SPECIFICITY SUBUNIT"/>
    <property type="match status" value="1"/>
</dbReference>
<dbReference type="Proteomes" id="UP000722336">
    <property type="component" value="Unassembled WGS sequence"/>
</dbReference>
<name>A0ABS6SCG7_9SPHN</name>
<dbReference type="Pfam" id="PF01420">
    <property type="entry name" value="Methylase_S"/>
    <property type="match status" value="1"/>
</dbReference>
<keyword evidence="4" id="KW-0255">Endonuclease</keyword>
<gene>
    <name evidence="4" type="ORF">KCG44_04895</name>
</gene>
<dbReference type="GO" id="GO:0004519">
    <property type="term" value="F:endonuclease activity"/>
    <property type="evidence" value="ECO:0007669"/>
    <property type="project" value="UniProtKB-KW"/>
</dbReference>
<accession>A0ABS6SCG7</accession>
<organism evidence="4 5">
    <name type="scientific">Pacificimonas pallii</name>
    <dbReference type="NCBI Taxonomy" id="2827236"/>
    <lineage>
        <taxon>Bacteria</taxon>
        <taxon>Pseudomonadati</taxon>
        <taxon>Pseudomonadota</taxon>
        <taxon>Alphaproteobacteria</taxon>
        <taxon>Sphingomonadales</taxon>
        <taxon>Sphingosinicellaceae</taxon>
        <taxon>Pacificimonas</taxon>
    </lineage>
</organism>
<reference evidence="4 5" key="1">
    <citation type="submission" date="2021-04" db="EMBL/GenBank/DDBJ databases">
        <authorList>
            <person name="Pira H."/>
            <person name="Risdian C."/>
            <person name="Wink J."/>
        </authorList>
    </citation>
    <scope>NUCLEOTIDE SEQUENCE [LARGE SCALE GENOMIC DNA]</scope>
    <source>
        <strain evidence="4 5">WHA3</strain>
    </source>
</reference>
<keyword evidence="4" id="KW-0378">Hydrolase</keyword>
<dbReference type="EMBL" id="JAGSPA010000001">
    <property type="protein sequence ID" value="MBV7256118.1"/>
    <property type="molecule type" value="Genomic_DNA"/>
</dbReference>
<evidence type="ECO:0000256" key="1">
    <source>
        <dbReference type="SAM" id="Coils"/>
    </source>
</evidence>